<comment type="caution">
    <text evidence="2">The sequence shown here is derived from an EMBL/GenBank/DDBJ whole genome shotgun (WGS) entry which is preliminary data.</text>
</comment>
<dbReference type="Proteomes" id="UP000859505">
    <property type="component" value="Unassembled WGS sequence"/>
</dbReference>
<dbReference type="Pfam" id="PF01882">
    <property type="entry name" value="DUF58"/>
    <property type="match status" value="1"/>
</dbReference>
<gene>
    <name evidence="2" type="ORF">JAJ28_002596</name>
</gene>
<accession>A0AAD3UBT5</accession>
<feature type="domain" description="DUF58" evidence="1">
    <location>
        <begin position="71"/>
        <end position="258"/>
    </location>
</feature>
<dbReference type="InterPro" id="IPR002881">
    <property type="entry name" value="DUF58"/>
</dbReference>
<evidence type="ECO:0000259" key="1">
    <source>
        <dbReference type="Pfam" id="PF01882"/>
    </source>
</evidence>
<reference evidence="2" key="2">
    <citation type="submission" date="2020-01" db="EMBL/GenBank/DDBJ databases">
        <authorList>
            <consortium name="NCBI Pathogen Detection Project"/>
        </authorList>
    </citation>
    <scope>NUCLEOTIDE SEQUENCE</scope>
    <source>
        <strain evidence="2">OLC2673_Aeromonas</strain>
    </source>
</reference>
<protein>
    <submittedName>
        <fullName evidence="2">DUF58 domain-containing protein</fullName>
    </submittedName>
</protein>
<dbReference type="EMBL" id="DACTUL010000019">
    <property type="protein sequence ID" value="HAT6344848.1"/>
    <property type="molecule type" value="Genomic_DNA"/>
</dbReference>
<sequence>MRSHAPEPARFLCAGPVAMTHAVDPLAHPDIALPLARLLAIRLWARQGPRSRIQPVAQGRLGRTPGLSFRELRAYQAGDEVRHIDWRVTARLGRPYTRLYSEEQDQAHWLLLNLSPAMYFGSCHQLKARLGCELAAALLWQGEKQANTLICHGVEPHLQHQRGPLVPLLEALCHHYQLGLACTPPPHALAHTLARLNLPHGARLTLITDHSPFDEALCRQLQLLGRRHDLHCWQIRDPLEAALPAQGRLAVRAGQQSGWLEAGEPGFAWRYQDAAERLARQSHQQLLPLVQRLYRLDNGQPLQRQWQEGACRQF</sequence>
<evidence type="ECO:0000313" key="2">
    <source>
        <dbReference type="EMBL" id="HAT6344848.1"/>
    </source>
</evidence>
<organism evidence="2 3">
    <name type="scientific">Aeromonas hydrophila</name>
    <dbReference type="NCBI Taxonomy" id="644"/>
    <lineage>
        <taxon>Bacteria</taxon>
        <taxon>Pseudomonadati</taxon>
        <taxon>Pseudomonadota</taxon>
        <taxon>Gammaproteobacteria</taxon>
        <taxon>Aeromonadales</taxon>
        <taxon>Aeromonadaceae</taxon>
        <taxon>Aeromonas</taxon>
    </lineage>
</organism>
<proteinExistence type="predicted"/>
<dbReference type="AlphaFoldDB" id="A0AAD3UBT5"/>
<dbReference type="PANTHER" id="PTHR33608">
    <property type="entry name" value="BLL2464 PROTEIN"/>
    <property type="match status" value="1"/>
</dbReference>
<reference evidence="2" key="1">
    <citation type="journal article" date="2018" name="Genome Biol.">
        <title>SKESA: strategic k-mer extension for scrupulous assemblies.</title>
        <authorList>
            <person name="Souvorov A."/>
            <person name="Agarwala R."/>
            <person name="Lipman D.J."/>
        </authorList>
    </citation>
    <scope>NUCLEOTIDE SEQUENCE</scope>
    <source>
        <strain evidence="2">OLC2673_Aeromonas</strain>
    </source>
</reference>
<evidence type="ECO:0000313" key="3">
    <source>
        <dbReference type="Proteomes" id="UP000859505"/>
    </source>
</evidence>
<name>A0AAD3UBT5_AERHY</name>
<dbReference type="PANTHER" id="PTHR33608:SF12">
    <property type="entry name" value="DUF58 DOMAIN-CONTAINING PROTEIN"/>
    <property type="match status" value="1"/>
</dbReference>